<keyword evidence="1" id="KW-0472">Membrane</keyword>
<keyword evidence="3" id="KW-1185">Reference proteome</keyword>
<dbReference type="PRINTS" id="PR00081">
    <property type="entry name" value="GDHRDH"/>
</dbReference>
<reference evidence="2" key="1">
    <citation type="submission" date="2007-07" db="EMBL/GenBank/DDBJ databases">
        <title>PCAP assembly of the Caenorhabditis remanei genome.</title>
        <authorList>
            <consortium name="The Caenorhabditis remanei Sequencing Consortium"/>
            <person name="Wilson R.K."/>
        </authorList>
    </citation>
    <scope>NUCLEOTIDE SEQUENCE [LARGE SCALE GENOMIC DNA]</scope>
    <source>
        <strain evidence="2">PB4641</strain>
    </source>
</reference>
<accession>E3MST7</accession>
<keyword evidence="1" id="KW-1133">Transmembrane helix</keyword>
<dbReference type="SUPFAM" id="SSF51735">
    <property type="entry name" value="NAD(P)-binding Rossmann-fold domains"/>
    <property type="match status" value="1"/>
</dbReference>
<dbReference type="eggNOG" id="KOG0725">
    <property type="taxonomic scope" value="Eukaryota"/>
</dbReference>
<organism evidence="3">
    <name type="scientific">Caenorhabditis remanei</name>
    <name type="common">Caenorhabditis vulgaris</name>
    <dbReference type="NCBI Taxonomy" id="31234"/>
    <lineage>
        <taxon>Eukaryota</taxon>
        <taxon>Metazoa</taxon>
        <taxon>Ecdysozoa</taxon>
        <taxon>Nematoda</taxon>
        <taxon>Chromadorea</taxon>
        <taxon>Rhabditida</taxon>
        <taxon>Rhabditina</taxon>
        <taxon>Rhabditomorpha</taxon>
        <taxon>Rhabditoidea</taxon>
        <taxon>Rhabditidae</taxon>
        <taxon>Peloderinae</taxon>
        <taxon>Caenorhabditis</taxon>
    </lineage>
</organism>
<evidence type="ECO:0000256" key="1">
    <source>
        <dbReference type="SAM" id="Phobius"/>
    </source>
</evidence>
<dbReference type="AlphaFoldDB" id="E3MST7"/>
<dbReference type="OrthoDB" id="47007at2759"/>
<dbReference type="STRING" id="31234.E3MST7"/>
<dbReference type="InterPro" id="IPR002347">
    <property type="entry name" value="SDR_fam"/>
</dbReference>
<keyword evidence="1" id="KW-0812">Transmembrane</keyword>
<dbReference type="PANTHER" id="PTHR44115:SF2">
    <property type="entry name" value="NAD(P)-BINDING PROTEIN"/>
    <property type="match status" value="1"/>
</dbReference>
<protein>
    <submittedName>
        <fullName evidence="2">Uncharacterized protein</fullName>
    </submittedName>
</protein>
<evidence type="ECO:0000313" key="2">
    <source>
        <dbReference type="EMBL" id="EFP08534.1"/>
    </source>
</evidence>
<name>E3MST7_CAERE</name>
<sequence>MSGQRFAGKVVLITGSSSGIGQSAAVLFAGEGAKVVITGRCAENVEKTRKMCMAVGAKSSDLHPTVGDVMDDGFLSILVETVIDTFGKLDILVSFLFLCLHTYFYTFQFQINNAGSLEVDMSGKEGWEMGYDVMQRSWDSNFKQFVFLPFKIIFLCFRVMILTQKAIPHLVKTKGDIVNVSTFLSSGPLGVMSMPYYAVPKAALDQMSRSMAHEFILKGVRLNTVNPGLVRTSFFSRLVGEDNARKMENYVQSKPEYIPLGRAATADDVAHAIIFLADRKVSECIVGQSIIIDGGSRLCCNIDMSDFKEKMAEA</sequence>
<dbReference type="FunCoup" id="E3MST7">
    <property type="interactions" value="16"/>
</dbReference>
<proteinExistence type="predicted"/>
<dbReference type="Pfam" id="PF00106">
    <property type="entry name" value="adh_short"/>
    <property type="match status" value="1"/>
</dbReference>
<dbReference type="HOGENOM" id="CLU_010194_1_0_1"/>
<dbReference type="PANTHER" id="PTHR44115">
    <property type="entry name" value="PROTEIN CBG09704"/>
    <property type="match status" value="1"/>
</dbReference>
<dbReference type="EMBL" id="DS268474">
    <property type="protein sequence ID" value="EFP08534.1"/>
    <property type="molecule type" value="Genomic_DNA"/>
</dbReference>
<dbReference type="OMA" id="AWQLGPK"/>
<dbReference type="Gene3D" id="3.40.50.720">
    <property type="entry name" value="NAD(P)-binding Rossmann-like Domain"/>
    <property type="match status" value="1"/>
</dbReference>
<evidence type="ECO:0000313" key="3">
    <source>
        <dbReference type="Proteomes" id="UP000008281"/>
    </source>
</evidence>
<gene>
    <name evidence="2" type="ORF">CRE_15535</name>
</gene>
<dbReference type="InParanoid" id="E3MST7"/>
<dbReference type="Proteomes" id="UP000008281">
    <property type="component" value="Unassembled WGS sequence"/>
</dbReference>
<dbReference type="InterPro" id="IPR036291">
    <property type="entry name" value="NAD(P)-bd_dom_sf"/>
</dbReference>
<feature type="transmembrane region" description="Helical" evidence="1">
    <location>
        <begin position="144"/>
        <end position="162"/>
    </location>
</feature>